<dbReference type="InterPro" id="IPR043917">
    <property type="entry name" value="DUF5753"/>
</dbReference>
<accession>A0A1I3XWY7</accession>
<evidence type="ECO:0000313" key="3">
    <source>
        <dbReference type="Proteomes" id="UP000199111"/>
    </source>
</evidence>
<evidence type="ECO:0000259" key="1">
    <source>
        <dbReference type="PROSITE" id="PS50943"/>
    </source>
</evidence>
<dbReference type="InterPro" id="IPR010982">
    <property type="entry name" value="Lambda_DNA-bd_dom_sf"/>
</dbReference>
<feature type="domain" description="HTH cro/C1-type" evidence="1">
    <location>
        <begin position="18"/>
        <end position="72"/>
    </location>
</feature>
<dbReference type="EMBL" id="FOQY01000020">
    <property type="protein sequence ID" value="SFK23581.1"/>
    <property type="molecule type" value="Genomic_DNA"/>
</dbReference>
<dbReference type="Gene3D" id="1.10.260.40">
    <property type="entry name" value="lambda repressor-like DNA-binding domains"/>
    <property type="match status" value="1"/>
</dbReference>
<dbReference type="SUPFAM" id="SSF47413">
    <property type="entry name" value="lambda repressor-like DNA-binding domains"/>
    <property type="match status" value="1"/>
</dbReference>
<keyword evidence="3" id="KW-1185">Reference proteome</keyword>
<dbReference type="PROSITE" id="PS50943">
    <property type="entry name" value="HTH_CROC1"/>
    <property type="match status" value="1"/>
</dbReference>
<dbReference type="CDD" id="cd00093">
    <property type="entry name" value="HTH_XRE"/>
    <property type="match status" value="1"/>
</dbReference>
<dbReference type="Pfam" id="PF19054">
    <property type="entry name" value="DUF5753"/>
    <property type="match status" value="1"/>
</dbReference>
<name>A0A1I3XWY7_9ACTN</name>
<dbReference type="InterPro" id="IPR001387">
    <property type="entry name" value="Cro/C1-type_HTH"/>
</dbReference>
<dbReference type="Pfam" id="PF13560">
    <property type="entry name" value="HTH_31"/>
    <property type="match status" value="1"/>
</dbReference>
<dbReference type="RefSeq" id="WP_086570157.1">
    <property type="nucleotide sequence ID" value="NZ_JBITJN010000087.1"/>
</dbReference>
<protein>
    <submittedName>
        <fullName evidence="2">Helix-turn-helix domain-containing protein</fullName>
    </submittedName>
</protein>
<organism evidence="2 3">
    <name type="scientific">Streptosporangium canum</name>
    <dbReference type="NCBI Taxonomy" id="324952"/>
    <lineage>
        <taxon>Bacteria</taxon>
        <taxon>Bacillati</taxon>
        <taxon>Actinomycetota</taxon>
        <taxon>Actinomycetes</taxon>
        <taxon>Streptosporangiales</taxon>
        <taxon>Streptosporangiaceae</taxon>
        <taxon>Streptosporangium</taxon>
    </lineage>
</organism>
<reference evidence="3" key="1">
    <citation type="submission" date="2016-10" db="EMBL/GenBank/DDBJ databases">
        <authorList>
            <person name="Varghese N."/>
            <person name="Submissions S."/>
        </authorList>
    </citation>
    <scope>NUCLEOTIDE SEQUENCE [LARGE SCALE GENOMIC DNA]</scope>
    <source>
        <strain evidence="3">CGMCC 4.2126</strain>
    </source>
</reference>
<proteinExistence type="predicted"/>
<dbReference type="AlphaFoldDB" id="A0A1I3XWY7"/>
<sequence>MASRRSPTARHRRLMTELNRLREASGLTRAEVAERIGSTDTTVWRYETGLTRPKPSDVAALTDVYGVTGEARDSLIQMARDARKRGWWHRHRQALKPGFDSYIGLEAEASVVRSYEPLVVPGLMQTEPYARAVIEATALTHAPSAVDEKVAVRVSRQQLLHGPGDPIQLVAVLDEAVLRRQVGGPGVMREQLEHLLDLGRLPNVEIRVIPFSAGAHAAMDGKFCLLSFPEAGDPDLVYLEQAASGLVPEDPEEVRRYTLMFGSLSALALGAEASATFIAQMAKSCSNQPQE</sequence>
<gene>
    <name evidence="2" type="ORF">SAMN05216275_12051</name>
</gene>
<dbReference type="GO" id="GO:0003677">
    <property type="term" value="F:DNA binding"/>
    <property type="evidence" value="ECO:0007669"/>
    <property type="project" value="InterPro"/>
</dbReference>
<dbReference type="SMART" id="SM00530">
    <property type="entry name" value="HTH_XRE"/>
    <property type="match status" value="1"/>
</dbReference>
<dbReference type="Proteomes" id="UP000199111">
    <property type="component" value="Unassembled WGS sequence"/>
</dbReference>
<evidence type="ECO:0000313" key="2">
    <source>
        <dbReference type="EMBL" id="SFK23581.1"/>
    </source>
</evidence>